<dbReference type="InterPro" id="IPR045584">
    <property type="entry name" value="Pilin-like"/>
</dbReference>
<dbReference type="InterPro" id="IPR012902">
    <property type="entry name" value="N_methyl_site"/>
</dbReference>
<evidence type="ECO:0000313" key="2">
    <source>
        <dbReference type="Proteomes" id="UP000727962"/>
    </source>
</evidence>
<dbReference type="PROSITE" id="PS00409">
    <property type="entry name" value="PROKAR_NTER_METHYL"/>
    <property type="match status" value="1"/>
</dbReference>
<accession>A0A931PVT6</accession>
<dbReference type="NCBIfam" id="TIGR02532">
    <property type="entry name" value="IV_pilin_GFxxxE"/>
    <property type="match status" value="1"/>
</dbReference>
<dbReference type="Proteomes" id="UP000727962">
    <property type="component" value="Unassembled WGS sequence"/>
</dbReference>
<dbReference type="PANTHER" id="PTHR30093">
    <property type="entry name" value="GENERAL SECRETION PATHWAY PROTEIN G"/>
    <property type="match status" value="1"/>
</dbReference>
<name>A0A931PVT6_FIMGI</name>
<protein>
    <submittedName>
        <fullName evidence="1">Prepilin-type N-terminal cleavage/methylation domain-containing protein</fullName>
    </submittedName>
</protein>
<dbReference type="Pfam" id="PF07963">
    <property type="entry name" value="N_methyl"/>
    <property type="match status" value="1"/>
</dbReference>
<organism evidence="1 2">
    <name type="scientific">Fimbriimonas ginsengisoli</name>
    <dbReference type="NCBI Taxonomy" id="1005039"/>
    <lineage>
        <taxon>Bacteria</taxon>
        <taxon>Bacillati</taxon>
        <taxon>Armatimonadota</taxon>
        <taxon>Fimbriimonadia</taxon>
        <taxon>Fimbriimonadales</taxon>
        <taxon>Fimbriimonadaceae</taxon>
        <taxon>Fimbriimonas</taxon>
    </lineage>
</organism>
<dbReference type="AlphaFoldDB" id="A0A931PVT6"/>
<dbReference type="EMBL" id="JACOSL010000037">
    <property type="protein sequence ID" value="MBI1756600.1"/>
    <property type="molecule type" value="Genomic_DNA"/>
</dbReference>
<reference evidence="1" key="1">
    <citation type="submission" date="2020-07" db="EMBL/GenBank/DDBJ databases">
        <title>Huge and variable diversity of episymbiotic CPR bacteria and DPANN archaea in groundwater ecosystems.</title>
        <authorList>
            <person name="He C.Y."/>
            <person name="Keren R."/>
            <person name="Whittaker M."/>
            <person name="Farag I.F."/>
            <person name="Doudna J."/>
            <person name="Cate J.H.D."/>
            <person name="Banfield J.F."/>
        </authorList>
    </citation>
    <scope>NUCLEOTIDE SEQUENCE</scope>
    <source>
        <strain evidence="1">NC_groundwater_17_Pr7_B-0.1um_64_12</strain>
    </source>
</reference>
<dbReference type="SUPFAM" id="SSF54523">
    <property type="entry name" value="Pili subunits"/>
    <property type="match status" value="1"/>
</dbReference>
<dbReference type="PANTHER" id="PTHR30093:SF2">
    <property type="entry name" value="TYPE II SECRETION SYSTEM PROTEIN H"/>
    <property type="match status" value="1"/>
</dbReference>
<comment type="caution">
    <text evidence="1">The sequence shown here is derived from an EMBL/GenBank/DDBJ whole genome shotgun (WGS) entry which is preliminary data.</text>
</comment>
<sequence length="229" mass="24521">MKKGFTLIELLVVIAIIAILAAILFPVFARAKSAGKRVSCFNGLRQIGLAAQLYGADYDDQVVPTELGSAPEVFWGDTLSNYTGGPLSLRCSEEGIAPSISGPQQGFPAGIIQEWSYQYAINDVKDATGNHAGASFNRFAQMTSTSDTILIVDGWPLGAAPLSGEERHEMGWLVGSRDSAHIDTDDGKPRHLGTFNIVFCDSHVGNRRRELRAGVWAGGTADAAWLANP</sequence>
<proteinExistence type="predicted"/>
<gene>
    <name evidence="1" type="ORF">HYR64_05780</name>
</gene>
<evidence type="ECO:0000313" key="1">
    <source>
        <dbReference type="EMBL" id="MBI1756600.1"/>
    </source>
</evidence>
<dbReference type="Gene3D" id="3.30.700.10">
    <property type="entry name" value="Glycoprotein, Type 4 Pilin"/>
    <property type="match status" value="1"/>
</dbReference>